<evidence type="ECO:0000313" key="10">
    <source>
        <dbReference type="EMBL" id="CAB4812268.1"/>
    </source>
</evidence>
<dbReference type="NCBIfam" id="TIGR00761">
    <property type="entry name" value="argB"/>
    <property type="match status" value="1"/>
</dbReference>
<dbReference type="PRINTS" id="PR00474">
    <property type="entry name" value="GLU5KINASE"/>
</dbReference>
<keyword evidence="7" id="KW-0418">Kinase</keyword>
<dbReference type="PIRSF" id="PIRSF000728">
    <property type="entry name" value="NAGK"/>
    <property type="match status" value="1"/>
</dbReference>
<accession>A0A6J7UMF4</accession>
<keyword evidence="6" id="KW-0547">Nucleotide-binding</keyword>
<keyword evidence="5" id="KW-0808">Transferase</keyword>
<dbReference type="PANTHER" id="PTHR23342">
    <property type="entry name" value="N-ACETYLGLUTAMATE SYNTHASE"/>
    <property type="match status" value="1"/>
</dbReference>
<dbReference type="EMBL" id="CAFAAP010000197">
    <property type="protein sequence ID" value="CAB4812268.1"/>
    <property type="molecule type" value="Genomic_DNA"/>
</dbReference>
<evidence type="ECO:0000256" key="7">
    <source>
        <dbReference type="ARBA" id="ARBA00022777"/>
    </source>
</evidence>
<dbReference type="GO" id="GO:0006526">
    <property type="term" value="P:L-arginine biosynthetic process"/>
    <property type="evidence" value="ECO:0007669"/>
    <property type="project" value="UniProtKB-KW"/>
</dbReference>
<dbReference type="InterPro" id="IPR041727">
    <property type="entry name" value="NAGK-C"/>
</dbReference>
<evidence type="ECO:0000259" key="9">
    <source>
        <dbReference type="Pfam" id="PF00696"/>
    </source>
</evidence>
<dbReference type="CDD" id="cd04250">
    <property type="entry name" value="AAK_NAGK-C"/>
    <property type="match status" value="1"/>
</dbReference>
<keyword evidence="3" id="KW-0055">Arginine biosynthesis</keyword>
<evidence type="ECO:0000313" key="11">
    <source>
        <dbReference type="EMBL" id="CAB5067025.1"/>
    </source>
</evidence>
<evidence type="ECO:0000256" key="5">
    <source>
        <dbReference type="ARBA" id="ARBA00022679"/>
    </source>
</evidence>
<protein>
    <recommendedName>
        <fullName evidence="2">acetylglutamate kinase</fullName>
        <ecNumber evidence="2">2.7.2.8</ecNumber>
    </recommendedName>
</protein>
<comment type="pathway">
    <text evidence="1">Amino-acid biosynthesis; L-arginine biosynthesis; N(2)-acetyl-L-ornithine from L-glutamate: step 2/4.</text>
</comment>
<dbReference type="PANTHER" id="PTHR23342:SF0">
    <property type="entry name" value="N-ACETYLGLUTAMATE SYNTHASE, MITOCHONDRIAL"/>
    <property type="match status" value="1"/>
</dbReference>
<evidence type="ECO:0000256" key="2">
    <source>
        <dbReference type="ARBA" id="ARBA00013065"/>
    </source>
</evidence>
<dbReference type="HAMAP" id="MF_00082">
    <property type="entry name" value="ArgB"/>
    <property type="match status" value="1"/>
</dbReference>
<gene>
    <name evidence="10" type="ORF">UFOPK3026_01191</name>
    <name evidence="11" type="ORF">UFOPK4345_01123</name>
</gene>
<evidence type="ECO:0000256" key="3">
    <source>
        <dbReference type="ARBA" id="ARBA00022571"/>
    </source>
</evidence>
<keyword evidence="4" id="KW-0028">Amino-acid biosynthesis</keyword>
<dbReference type="GO" id="GO:0003991">
    <property type="term" value="F:acetylglutamate kinase activity"/>
    <property type="evidence" value="ECO:0007669"/>
    <property type="project" value="UniProtKB-EC"/>
</dbReference>
<dbReference type="EC" id="2.7.2.8" evidence="2"/>
<evidence type="ECO:0000256" key="6">
    <source>
        <dbReference type="ARBA" id="ARBA00022741"/>
    </source>
</evidence>
<dbReference type="GO" id="GO:0005737">
    <property type="term" value="C:cytoplasm"/>
    <property type="evidence" value="ECO:0007669"/>
    <property type="project" value="InterPro"/>
</dbReference>
<dbReference type="GO" id="GO:0005524">
    <property type="term" value="F:ATP binding"/>
    <property type="evidence" value="ECO:0007669"/>
    <property type="project" value="UniProtKB-KW"/>
</dbReference>
<dbReference type="FunFam" id="3.40.1160.10:FF:000004">
    <property type="entry name" value="Acetylglutamate kinase"/>
    <property type="match status" value="1"/>
</dbReference>
<name>A0A6J7UMF4_9ZZZZ</name>
<feature type="domain" description="Aspartate/glutamate/uridylate kinase" evidence="9">
    <location>
        <begin position="30"/>
        <end position="269"/>
    </location>
</feature>
<proteinExistence type="inferred from homology"/>
<evidence type="ECO:0000256" key="1">
    <source>
        <dbReference type="ARBA" id="ARBA00004828"/>
    </source>
</evidence>
<evidence type="ECO:0000256" key="4">
    <source>
        <dbReference type="ARBA" id="ARBA00022605"/>
    </source>
</evidence>
<dbReference type="InterPro" id="IPR001057">
    <property type="entry name" value="Glu/AcGlu_kinase"/>
</dbReference>
<evidence type="ECO:0000256" key="8">
    <source>
        <dbReference type="ARBA" id="ARBA00022840"/>
    </source>
</evidence>
<dbReference type="Gene3D" id="3.40.1160.10">
    <property type="entry name" value="Acetylglutamate kinase-like"/>
    <property type="match status" value="1"/>
</dbReference>
<sequence length="293" mass="30323">MSSNPAIADPLNTAKLLIEALPYIQQFAGKTIVVKYGGNALAGATDDDALGAFARDIALLHAVGIKPVVVHGGGPQISALMERLGKTPTFHNGLRVTDAETIEIVSMVLLGTVNPQIVSAVNFHGAPAVGVSGHDAKMFVVAPRDEALGFVGDITRVDATIVKELLADSRVPIVATLGSHPSGQAYNINADTAAGALAEALGAEKLIYLTDIEGLRTNKDDAGSIVRQATTSQLRAMLGSGSIDGGMIPKIESCIAAIDRGVHRGHILDGRIAHVLLLELFTDSGIGTMVSKG</sequence>
<dbReference type="InterPro" id="IPR001048">
    <property type="entry name" value="Asp/Glu/Uridylate_kinase"/>
</dbReference>
<dbReference type="InterPro" id="IPR004662">
    <property type="entry name" value="AcgluKinase_fam"/>
</dbReference>
<dbReference type="InterPro" id="IPR037528">
    <property type="entry name" value="ArgB"/>
</dbReference>
<reference evidence="11" key="1">
    <citation type="submission" date="2020-05" db="EMBL/GenBank/DDBJ databases">
        <authorList>
            <person name="Chiriac C."/>
            <person name="Salcher M."/>
            <person name="Ghai R."/>
            <person name="Kavagutti S V."/>
        </authorList>
    </citation>
    <scope>NUCLEOTIDE SEQUENCE</scope>
</reference>
<keyword evidence="8" id="KW-0067">ATP-binding</keyword>
<dbReference type="AlphaFoldDB" id="A0A6J7UMF4"/>
<dbReference type="Pfam" id="PF00696">
    <property type="entry name" value="AA_kinase"/>
    <property type="match status" value="1"/>
</dbReference>
<organism evidence="11">
    <name type="scientific">freshwater metagenome</name>
    <dbReference type="NCBI Taxonomy" id="449393"/>
    <lineage>
        <taxon>unclassified sequences</taxon>
        <taxon>metagenomes</taxon>
        <taxon>ecological metagenomes</taxon>
    </lineage>
</organism>
<dbReference type="InterPro" id="IPR036393">
    <property type="entry name" value="AceGlu_kinase-like_sf"/>
</dbReference>
<dbReference type="EMBL" id="CAFBQV010000199">
    <property type="protein sequence ID" value="CAB5067025.1"/>
    <property type="molecule type" value="Genomic_DNA"/>
</dbReference>
<dbReference type="SUPFAM" id="SSF53633">
    <property type="entry name" value="Carbamate kinase-like"/>
    <property type="match status" value="1"/>
</dbReference>